<sequence length="555" mass="62637">MTIGAESPFILNTCILLVSGIFAIVLPRSSTDYLPSSRPSSPQPASKSPTLQNGREQSEVKDRSGTTSQVSALTTYRSHMLLMTFLAILAVDFPIFPRNLAKCETFGALGHLWALDAPRDNIVSQNKEGIVSLPGKRLGVVSRLGRKLLVGYLAIHMLGLLIGTVVLPPSPSDFKRLKEQSKKINSSKIPYKEQPRQDSKTAVELCSYAIVWWFLLLSANAINIGQGVSRRLPTPHLEKEHTNINHVRYLSKANCDAQDNDDKRGKEGRDQLNGDQDFELNIYLYRMNSRLIASSLPWKNPTISFRSAPPDDSFSPHVEVEWSDSTDLGDFIKSVVSTEHFRVVINSSEPKVDTKEEPGSLKQESGPIDNATYEKPGPPNPQDIIITVQVPSFQDRTQFLRRRLTSIDIALSHMETLKQECDREAQRGARRLAMSGFGREVSYTSVLSQSVSARRLALYKAKGFNLERWADLIAERKTLRREMNRIAEDYDIQWDGRWEDDLTEGFDTKNEEKEQIKEETIQPDMHPHRDMGAIRIKGDNDDYDKLEVLDKKAGR</sequence>
<evidence type="ECO:0000256" key="5">
    <source>
        <dbReference type="ARBA" id="ARBA00022692"/>
    </source>
</evidence>
<reference evidence="10" key="1">
    <citation type="submission" date="2021-10" db="EMBL/GenBank/DDBJ databases">
        <title>De novo Genome Assembly of Clathrus columnatus (Basidiomycota, Fungi) Using Illumina and Nanopore Sequence Data.</title>
        <authorList>
            <person name="Ogiso-Tanaka E."/>
            <person name="Itagaki H."/>
            <person name="Hosoya T."/>
            <person name="Hosaka K."/>
        </authorList>
    </citation>
    <scope>NUCLEOTIDE SEQUENCE</scope>
    <source>
        <strain evidence="10">MO-923</strain>
    </source>
</reference>
<evidence type="ECO:0000256" key="2">
    <source>
        <dbReference type="ARBA" id="ARBA00004687"/>
    </source>
</evidence>
<dbReference type="GO" id="GO:0072659">
    <property type="term" value="P:protein localization to plasma membrane"/>
    <property type="evidence" value="ECO:0007669"/>
    <property type="project" value="TreeGrafter"/>
</dbReference>
<evidence type="ECO:0000313" key="10">
    <source>
        <dbReference type="EMBL" id="GJJ14751.1"/>
    </source>
</evidence>
<organism evidence="10 11">
    <name type="scientific">Clathrus columnatus</name>
    <dbReference type="NCBI Taxonomy" id="1419009"/>
    <lineage>
        <taxon>Eukaryota</taxon>
        <taxon>Fungi</taxon>
        <taxon>Dikarya</taxon>
        <taxon>Basidiomycota</taxon>
        <taxon>Agaricomycotina</taxon>
        <taxon>Agaricomycetes</taxon>
        <taxon>Phallomycetidae</taxon>
        <taxon>Phallales</taxon>
        <taxon>Clathraceae</taxon>
        <taxon>Clathrus</taxon>
    </lineage>
</organism>
<keyword evidence="6 8" id="KW-1133">Transmembrane helix</keyword>
<dbReference type="PANTHER" id="PTHR20661">
    <property type="entry name" value="PHOSPHATIDYLINOSITOL-GLYCAN BIOSYNTHESIS CLASS W PROTEIN"/>
    <property type="match status" value="1"/>
</dbReference>
<feature type="compositionally biased region" description="Basic and acidic residues" evidence="9">
    <location>
        <begin position="350"/>
        <end position="359"/>
    </location>
</feature>
<dbReference type="GO" id="GO:0032216">
    <property type="term" value="F:glucosaminyl-phosphatidylinositol O-acyltransferase activity"/>
    <property type="evidence" value="ECO:0007669"/>
    <property type="project" value="TreeGrafter"/>
</dbReference>
<feature type="compositionally biased region" description="Low complexity" evidence="9">
    <location>
        <begin position="35"/>
        <end position="49"/>
    </location>
</feature>
<evidence type="ECO:0000256" key="9">
    <source>
        <dbReference type="SAM" id="MobiDB-lite"/>
    </source>
</evidence>
<accession>A0AAV5AQU0</accession>
<evidence type="ECO:0000256" key="3">
    <source>
        <dbReference type="ARBA" id="ARBA00007559"/>
    </source>
</evidence>
<protein>
    <recommendedName>
        <fullName evidence="8">GPI-anchored wall transfer protein</fullName>
        <ecNumber evidence="8">2.3.-.-</ecNumber>
    </recommendedName>
</protein>
<comment type="caution">
    <text evidence="8">Lacks conserved residue(s) required for the propagation of feature annotation.</text>
</comment>
<keyword evidence="8" id="KW-0808">Transferase</keyword>
<keyword evidence="5 8" id="KW-0812">Transmembrane</keyword>
<feature type="transmembrane region" description="Helical" evidence="8">
    <location>
        <begin position="148"/>
        <end position="167"/>
    </location>
</feature>
<keyword evidence="4 8" id="KW-0337">GPI-anchor biosynthesis</keyword>
<dbReference type="EC" id="2.3.-.-" evidence="8"/>
<dbReference type="GO" id="GO:0006506">
    <property type="term" value="P:GPI anchor biosynthetic process"/>
    <property type="evidence" value="ECO:0007669"/>
    <property type="project" value="UniProtKB-KW"/>
</dbReference>
<evidence type="ECO:0000256" key="1">
    <source>
        <dbReference type="ARBA" id="ARBA00004141"/>
    </source>
</evidence>
<keyword evidence="8" id="KW-0012">Acyltransferase</keyword>
<evidence type="ECO:0000256" key="4">
    <source>
        <dbReference type="ARBA" id="ARBA00022502"/>
    </source>
</evidence>
<proteinExistence type="inferred from homology"/>
<evidence type="ECO:0000256" key="7">
    <source>
        <dbReference type="ARBA" id="ARBA00023136"/>
    </source>
</evidence>
<comment type="pathway">
    <text evidence="2 8">Glycolipid biosynthesis; glycosylphosphatidylinositol-anchor biosynthesis.</text>
</comment>
<dbReference type="PANTHER" id="PTHR20661:SF0">
    <property type="entry name" value="PHOSPHATIDYLINOSITOL-GLYCAN BIOSYNTHESIS CLASS W PROTEIN"/>
    <property type="match status" value="1"/>
</dbReference>
<dbReference type="Proteomes" id="UP001050691">
    <property type="component" value="Unassembled WGS sequence"/>
</dbReference>
<feature type="region of interest" description="Disordered" evidence="9">
    <location>
        <begin position="35"/>
        <end position="66"/>
    </location>
</feature>
<dbReference type="Pfam" id="PF06423">
    <property type="entry name" value="GWT1"/>
    <property type="match status" value="2"/>
</dbReference>
<keyword evidence="7 8" id="KW-0472">Membrane</keyword>
<dbReference type="GO" id="GO:0005789">
    <property type="term" value="C:endoplasmic reticulum membrane"/>
    <property type="evidence" value="ECO:0007669"/>
    <property type="project" value="UniProtKB-SubCell"/>
</dbReference>
<comment type="subcellular location">
    <subcellularLocation>
        <location evidence="8">Endoplasmic reticulum membrane</location>
        <topology evidence="8">Multi-pass membrane protein</topology>
    </subcellularLocation>
    <subcellularLocation>
        <location evidence="1">Membrane</location>
        <topology evidence="1">Multi-pass membrane protein</topology>
    </subcellularLocation>
</comment>
<feature type="transmembrane region" description="Helical" evidence="8">
    <location>
        <begin position="9"/>
        <end position="26"/>
    </location>
</feature>
<comment type="caution">
    <text evidence="10">The sequence shown here is derived from an EMBL/GenBank/DDBJ whole genome shotgun (WGS) entry which is preliminary data.</text>
</comment>
<keyword evidence="11" id="KW-1185">Reference proteome</keyword>
<dbReference type="EMBL" id="BPWL01000010">
    <property type="protein sequence ID" value="GJJ14751.1"/>
    <property type="molecule type" value="Genomic_DNA"/>
</dbReference>
<feature type="region of interest" description="Disordered" evidence="9">
    <location>
        <begin position="508"/>
        <end position="537"/>
    </location>
</feature>
<evidence type="ECO:0000256" key="8">
    <source>
        <dbReference type="RuleBase" id="RU280819"/>
    </source>
</evidence>
<feature type="region of interest" description="Disordered" evidence="9">
    <location>
        <begin position="349"/>
        <end position="380"/>
    </location>
</feature>
<comment type="function">
    <text evidence="8">A acetyltransferase, which acetylates the inositol ring of phosphatidylinositol during biosynthesis of GPI-anchor.</text>
</comment>
<evidence type="ECO:0000256" key="6">
    <source>
        <dbReference type="ARBA" id="ARBA00022989"/>
    </source>
</evidence>
<dbReference type="InterPro" id="IPR009447">
    <property type="entry name" value="PIGW/GWT1"/>
</dbReference>
<dbReference type="AlphaFoldDB" id="A0AAV5AQU0"/>
<name>A0AAV5AQU0_9AGAM</name>
<evidence type="ECO:0000313" key="11">
    <source>
        <dbReference type="Proteomes" id="UP001050691"/>
    </source>
</evidence>
<gene>
    <name evidence="10" type="ORF">Clacol_009019</name>
</gene>
<feature type="transmembrane region" description="Helical" evidence="8">
    <location>
        <begin position="76"/>
        <end position="96"/>
    </location>
</feature>
<keyword evidence="8" id="KW-0256">Endoplasmic reticulum</keyword>
<comment type="similarity">
    <text evidence="3 8">Belongs to the PIGW family.</text>
</comment>